<feature type="transmembrane region" description="Helical" evidence="8">
    <location>
        <begin position="371"/>
        <end position="392"/>
    </location>
</feature>
<keyword evidence="2" id="KW-0813">Transport</keyword>
<evidence type="ECO:0000256" key="8">
    <source>
        <dbReference type="SAM" id="Phobius"/>
    </source>
</evidence>
<feature type="transmembrane region" description="Helical" evidence="8">
    <location>
        <begin position="165"/>
        <end position="184"/>
    </location>
</feature>
<keyword evidence="6" id="KW-0406">Ion transport</keyword>
<gene>
    <name evidence="10" type="ORF">SAMN04488033_12056</name>
</gene>
<name>A0A1I2NJ38_9FLAO</name>
<dbReference type="Pfam" id="PF00999">
    <property type="entry name" value="Na_H_Exchanger"/>
    <property type="match status" value="1"/>
</dbReference>
<organism evidence="10 11">
    <name type="scientific">Salegentibacter agarivorans</name>
    <dbReference type="NCBI Taxonomy" id="345907"/>
    <lineage>
        <taxon>Bacteria</taxon>
        <taxon>Pseudomonadati</taxon>
        <taxon>Bacteroidota</taxon>
        <taxon>Flavobacteriia</taxon>
        <taxon>Flavobacteriales</taxon>
        <taxon>Flavobacteriaceae</taxon>
        <taxon>Salegentibacter</taxon>
    </lineage>
</organism>
<feature type="transmembrane region" description="Helical" evidence="8">
    <location>
        <begin position="342"/>
        <end position="359"/>
    </location>
</feature>
<feature type="transmembrane region" description="Helical" evidence="8">
    <location>
        <begin position="92"/>
        <end position="112"/>
    </location>
</feature>
<dbReference type="GO" id="GO:0015297">
    <property type="term" value="F:antiporter activity"/>
    <property type="evidence" value="ECO:0007669"/>
    <property type="project" value="UniProtKB-KW"/>
</dbReference>
<proteinExistence type="predicted"/>
<dbReference type="Proteomes" id="UP000199116">
    <property type="component" value="Unassembled WGS sequence"/>
</dbReference>
<feature type="transmembrane region" description="Helical" evidence="8">
    <location>
        <begin position="191"/>
        <end position="210"/>
    </location>
</feature>
<keyword evidence="11" id="KW-1185">Reference proteome</keyword>
<keyword evidence="3" id="KW-0050">Antiport</keyword>
<evidence type="ECO:0000256" key="7">
    <source>
        <dbReference type="ARBA" id="ARBA00023136"/>
    </source>
</evidence>
<accession>A0A1I2NJ38</accession>
<feature type="domain" description="Cation/H+ exchanger transmembrane" evidence="9">
    <location>
        <begin position="11"/>
        <end position="388"/>
    </location>
</feature>
<evidence type="ECO:0000256" key="6">
    <source>
        <dbReference type="ARBA" id="ARBA00023065"/>
    </source>
</evidence>
<dbReference type="PANTHER" id="PTHR32507">
    <property type="entry name" value="NA(+)/H(+) ANTIPORTER 1"/>
    <property type="match status" value="1"/>
</dbReference>
<dbReference type="PANTHER" id="PTHR32507:SF8">
    <property type="entry name" value="CNH1P"/>
    <property type="match status" value="1"/>
</dbReference>
<dbReference type="EMBL" id="FOOH01000020">
    <property type="protein sequence ID" value="SFG01707.1"/>
    <property type="molecule type" value="Genomic_DNA"/>
</dbReference>
<dbReference type="AlphaFoldDB" id="A0A1I2NJ38"/>
<dbReference type="RefSeq" id="WP_075326650.1">
    <property type="nucleotide sequence ID" value="NZ_FOOH01000020.1"/>
</dbReference>
<evidence type="ECO:0000313" key="11">
    <source>
        <dbReference type="Proteomes" id="UP000199116"/>
    </source>
</evidence>
<dbReference type="InterPro" id="IPR006153">
    <property type="entry name" value="Cation/H_exchanger_TM"/>
</dbReference>
<evidence type="ECO:0000256" key="5">
    <source>
        <dbReference type="ARBA" id="ARBA00022989"/>
    </source>
</evidence>
<protein>
    <submittedName>
        <fullName evidence="10">Sodium/proton antiporter, CPA1 family</fullName>
    </submittedName>
</protein>
<comment type="subcellular location">
    <subcellularLocation>
        <location evidence="1">Cell membrane</location>
        <topology evidence="1">Multi-pass membrane protein</topology>
    </subcellularLocation>
</comment>
<feature type="transmembrane region" description="Helical" evidence="8">
    <location>
        <begin position="230"/>
        <end position="260"/>
    </location>
</feature>
<evidence type="ECO:0000259" key="9">
    <source>
        <dbReference type="Pfam" id="PF00999"/>
    </source>
</evidence>
<evidence type="ECO:0000256" key="3">
    <source>
        <dbReference type="ARBA" id="ARBA00022449"/>
    </source>
</evidence>
<keyword evidence="5 8" id="KW-1133">Transmembrane helix</keyword>
<dbReference type="GO" id="GO:1902600">
    <property type="term" value="P:proton transmembrane transport"/>
    <property type="evidence" value="ECO:0007669"/>
    <property type="project" value="InterPro"/>
</dbReference>
<evidence type="ECO:0000256" key="2">
    <source>
        <dbReference type="ARBA" id="ARBA00022448"/>
    </source>
</evidence>
<reference evidence="11" key="1">
    <citation type="submission" date="2016-10" db="EMBL/GenBank/DDBJ databases">
        <authorList>
            <person name="Varghese N."/>
            <person name="Submissions S."/>
        </authorList>
    </citation>
    <scope>NUCLEOTIDE SEQUENCE [LARGE SCALE GENOMIC DNA]</scope>
    <source>
        <strain evidence="11">DSM 23515</strain>
    </source>
</reference>
<keyword evidence="7 8" id="KW-0472">Membrane</keyword>
<evidence type="ECO:0000256" key="4">
    <source>
        <dbReference type="ARBA" id="ARBA00022692"/>
    </source>
</evidence>
<keyword evidence="4 8" id="KW-0812">Transmembrane</keyword>
<evidence type="ECO:0000313" key="10">
    <source>
        <dbReference type="EMBL" id="SFG01707.1"/>
    </source>
</evidence>
<feature type="transmembrane region" description="Helical" evidence="8">
    <location>
        <begin position="30"/>
        <end position="49"/>
    </location>
</feature>
<dbReference type="GO" id="GO:0005886">
    <property type="term" value="C:plasma membrane"/>
    <property type="evidence" value="ECO:0007669"/>
    <property type="project" value="UniProtKB-SubCell"/>
</dbReference>
<sequence>MLLIFTISALIILSGTFYKKLENHYITDPLIALIFGVIFGPNLFSFISLENSKSLDILKTATEFTMAVALMATALRIPSNYFRKHFKTQSMVIVFGILGMFLCSSLLLFWLLPLSLPESCLIGAIITPTDPVVASTMVSGENAKRFLPARVRDTISFESGVNDGLVYPLILFVFALIFPAQNLQNWVLKEFLFATVLCGIVAFVLGKLFGKLMHKAHGKGWMSNKAVLPFSLALAFLLLSGFNAVGMNGIFSVFIGGFAFSSEISQNETIQEERVQESMDRIFTIPVFFIFGLLLPWKDWIDLGIWTSVSIIFVIILFRRIPSFLLFLRLTPQFKSKFKDQLLIGWFGPIGVAALYYAILTLEKTKDDTAWIITSLVVMASTLIHGLSSLAFSKWYAKLVSKSNKE</sequence>
<feature type="transmembrane region" description="Helical" evidence="8">
    <location>
        <begin position="281"/>
        <end position="297"/>
    </location>
</feature>
<evidence type="ECO:0000256" key="1">
    <source>
        <dbReference type="ARBA" id="ARBA00004651"/>
    </source>
</evidence>
<feature type="transmembrane region" description="Helical" evidence="8">
    <location>
        <begin position="303"/>
        <end position="321"/>
    </location>
</feature>